<protein>
    <submittedName>
        <fullName evidence="2">Uncharacterized protein</fullName>
    </submittedName>
</protein>
<comment type="caution">
    <text evidence="2">The sequence shown here is derived from an EMBL/GenBank/DDBJ whole genome shotgun (WGS) entry which is preliminary data.</text>
</comment>
<evidence type="ECO:0000256" key="1">
    <source>
        <dbReference type="SAM" id="MobiDB-lite"/>
    </source>
</evidence>
<dbReference type="AlphaFoldDB" id="A0AA38HMG1"/>
<evidence type="ECO:0000313" key="3">
    <source>
        <dbReference type="Proteomes" id="UP001168821"/>
    </source>
</evidence>
<dbReference type="Proteomes" id="UP001168821">
    <property type="component" value="Unassembled WGS sequence"/>
</dbReference>
<accession>A0AA38HMG1</accession>
<sequence>MRQVGEFGRDKSRSTTTVSPFGRDTSQDMCSNLSLHVETKLWHIIMLRSPNKRTLSRSRAFDFGPFTADCYFNFILICFEFTGNDYLNETRSLL</sequence>
<feature type="region of interest" description="Disordered" evidence="1">
    <location>
        <begin position="1"/>
        <end position="26"/>
    </location>
</feature>
<proteinExistence type="predicted"/>
<evidence type="ECO:0000313" key="2">
    <source>
        <dbReference type="EMBL" id="KAJ3640201.1"/>
    </source>
</evidence>
<dbReference type="EMBL" id="JALNTZ010000010">
    <property type="protein sequence ID" value="KAJ3640201.1"/>
    <property type="molecule type" value="Genomic_DNA"/>
</dbReference>
<gene>
    <name evidence="2" type="ORF">Zmor_003515</name>
</gene>
<keyword evidence="3" id="KW-1185">Reference proteome</keyword>
<reference evidence="2" key="1">
    <citation type="journal article" date="2023" name="G3 (Bethesda)">
        <title>Whole genome assemblies of Zophobas morio and Tenebrio molitor.</title>
        <authorList>
            <person name="Kaur S."/>
            <person name="Stinson S.A."/>
            <person name="diCenzo G.C."/>
        </authorList>
    </citation>
    <scope>NUCLEOTIDE SEQUENCE</scope>
    <source>
        <strain evidence="2">QUZm001</strain>
    </source>
</reference>
<name>A0AA38HMG1_9CUCU</name>
<organism evidence="2 3">
    <name type="scientific">Zophobas morio</name>
    <dbReference type="NCBI Taxonomy" id="2755281"/>
    <lineage>
        <taxon>Eukaryota</taxon>
        <taxon>Metazoa</taxon>
        <taxon>Ecdysozoa</taxon>
        <taxon>Arthropoda</taxon>
        <taxon>Hexapoda</taxon>
        <taxon>Insecta</taxon>
        <taxon>Pterygota</taxon>
        <taxon>Neoptera</taxon>
        <taxon>Endopterygota</taxon>
        <taxon>Coleoptera</taxon>
        <taxon>Polyphaga</taxon>
        <taxon>Cucujiformia</taxon>
        <taxon>Tenebrionidae</taxon>
        <taxon>Zophobas</taxon>
    </lineage>
</organism>